<evidence type="ECO:0000256" key="5">
    <source>
        <dbReference type="ARBA" id="ARBA00022989"/>
    </source>
</evidence>
<dbReference type="eggNOG" id="COG1989">
    <property type="taxonomic scope" value="Bacteria"/>
</dbReference>
<dbReference type="Pfam" id="PF01478">
    <property type="entry name" value="Peptidase_A24"/>
    <property type="match status" value="2"/>
</dbReference>
<dbReference type="Gene3D" id="1.20.120.1220">
    <property type="match status" value="2"/>
</dbReference>
<dbReference type="GO" id="GO:0005886">
    <property type="term" value="C:plasma membrane"/>
    <property type="evidence" value="ECO:0007669"/>
    <property type="project" value="UniProtKB-SubCell"/>
</dbReference>
<dbReference type="GO" id="GO:0004190">
    <property type="term" value="F:aspartic-type endopeptidase activity"/>
    <property type="evidence" value="ECO:0007669"/>
    <property type="project" value="InterPro"/>
</dbReference>
<feature type="transmembrane region" description="Helical" evidence="7">
    <location>
        <begin position="324"/>
        <end position="357"/>
    </location>
</feature>
<feature type="transmembrane region" description="Helical" evidence="7">
    <location>
        <begin position="135"/>
        <end position="154"/>
    </location>
</feature>
<feature type="domain" description="Prepilin type IV endopeptidase peptidase" evidence="8">
    <location>
        <begin position="143"/>
        <end position="219"/>
    </location>
</feature>
<gene>
    <name evidence="10" type="ORF">CfE428DRAFT_2138</name>
</gene>
<keyword evidence="3" id="KW-1003">Cell membrane</keyword>
<dbReference type="PANTHER" id="PTHR30487">
    <property type="entry name" value="TYPE 4 PREPILIN-LIKE PROTEINS LEADER PEPTIDE-PROCESSING ENZYME"/>
    <property type="match status" value="1"/>
</dbReference>
<feature type="transmembrane region" description="Helical" evidence="7">
    <location>
        <begin position="166"/>
        <end position="184"/>
    </location>
</feature>
<keyword evidence="6 7" id="KW-0472">Membrane</keyword>
<evidence type="ECO:0000313" key="11">
    <source>
        <dbReference type="Proteomes" id="UP000005824"/>
    </source>
</evidence>
<feature type="transmembrane region" description="Helical" evidence="7">
    <location>
        <begin position="369"/>
        <end position="392"/>
    </location>
</feature>
<dbReference type="InterPro" id="IPR050882">
    <property type="entry name" value="Prepilin_peptidase/N-MTase"/>
</dbReference>
<comment type="caution">
    <text evidence="10">The sequence shown here is derived from an EMBL/GenBank/DDBJ whole genome shotgun (WGS) entry which is preliminary data.</text>
</comment>
<dbReference type="AlphaFoldDB" id="B4CZQ0"/>
<dbReference type="Pfam" id="PF06750">
    <property type="entry name" value="A24_N_bact"/>
    <property type="match status" value="1"/>
</dbReference>
<evidence type="ECO:0000256" key="3">
    <source>
        <dbReference type="ARBA" id="ARBA00022475"/>
    </source>
</evidence>
<evidence type="ECO:0000256" key="7">
    <source>
        <dbReference type="SAM" id="Phobius"/>
    </source>
</evidence>
<reference evidence="10 11" key="1">
    <citation type="journal article" date="2011" name="J. Bacteriol.">
        <title>Genome sequence of Chthoniobacter flavus Ellin428, an aerobic heterotrophic soil bacterium.</title>
        <authorList>
            <person name="Kant R."/>
            <person name="van Passel M.W."/>
            <person name="Palva A."/>
            <person name="Lucas S."/>
            <person name="Lapidus A."/>
            <person name="Glavina Del Rio T."/>
            <person name="Dalin E."/>
            <person name="Tice H."/>
            <person name="Bruce D."/>
            <person name="Goodwin L."/>
            <person name="Pitluck S."/>
            <person name="Larimer F.W."/>
            <person name="Land M.L."/>
            <person name="Hauser L."/>
            <person name="Sangwan P."/>
            <person name="de Vos W.M."/>
            <person name="Janssen P.H."/>
            <person name="Smidt H."/>
        </authorList>
    </citation>
    <scope>NUCLEOTIDE SEQUENCE [LARGE SCALE GENOMIC DNA]</scope>
    <source>
        <strain evidence="10 11">Ellin428</strain>
    </source>
</reference>
<proteinExistence type="inferred from homology"/>
<evidence type="ECO:0000259" key="9">
    <source>
        <dbReference type="Pfam" id="PF06750"/>
    </source>
</evidence>
<keyword evidence="4 7" id="KW-0812">Transmembrane</keyword>
<feature type="transmembrane region" description="Helical" evidence="7">
    <location>
        <begin position="190"/>
        <end position="211"/>
    </location>
</feature>
<name>B4CZQ0_9BACT</name>
<evidence type="ECO:0000256" key="4">
    <source>
        <dbReference type="ARBA" id="ARBA00022692"/>
    </source>
</evidence>
<comment type="similarity">
    <text evidence="2">Belongs to the peptidase A24 family.</text>
</comment>
<sequence length="400" mass="45155">MAGCLALTDGLTRARTLLCLRAVFPPTYDYIFAAFAFVLGASIGSFLNVCIYRLPLNLSVNEPKRSFCPNCKYQIPFHHNIPLVSWLVLRGKCANCGKPISFRYFGVEFLTGLLFLAIWLKVWAWGRPGWPHQEWLLALPYWIMGGLFIVATFIDFEHFIIPDEITIGGAVAGVLLSFAIPSLNDQHSNIMSGLWSIFGAGLGYGVLWLVVELGKKAFGKKRLTFDKATSLSWVRRDEEADFTVGEEKMLWSEFFYRGNEQLLLQCNWIEIDGQRFENVVARCECDWLHIDQRKWELVKVDEIKGDVTEVTLPREAMGFGDVKFIACIGAFLGWKAVLFTIMSASTIGALVGIATIAIGRREWSTKIPFGPYLALGALIWLFCGPELILWYWRYSTGQGV</sequence>
<protein>
    <submittedName>
        <fullName evidence="10">Peptidase A24A domain protein</fullName>
    </submittedName>
</protein>
<keyword evidence="5 7" id="KW-1133">Transmembrane helix</keyword>
<feature type="domain" description="Prepilin peptidase A24 N-terminal" evidence="9">
    <location>
        <begin position="38"/>
        <end position="121"/>
    </location>
</feature>
<feature type="transmembrane region" description="Helical" evidence="7">
    <location>
        <begin position="102"/>
        <end position="123"/>
    </location>
</feature>
<evidence type="ECO:0000256" key="1">
    <source>
        <dbReference type="ARBA" id="ARBA00004651"/>
    </source>
</evidence>
<feature type="domain" description="Prepilin type IV endopeptidase peptidase" evidence="8">
    <location>
        <begin position="314"/>
        <end position="353"/>
    </location>
</feature>
<comment type="subcellular location">
    <subcellularLocation>
        <location evidence="1">Cell membrane</location>
        <topology evidence="1">Multi-pass membrane protein</topology>
    </subcellularLocation>
</comment>
<dbReference type="Proteomes" id="UP000005824">
    <property type="component" value="Unassembled WGS sequence"/>
</dbReference>
<evidence type="ECO:0000313" key="10">
    <source>
        <dbReference type="EMBL" id="EDY20214.1"/>
    </source>
</evidence>
<dbReference type="STRING" id="497964.CfE428DRAFT_2138"/>
<evidence type="ECO:0000256" key="2">
    <source>
        <dbReference type="ARBA" id="ARBA00005801"/>
    </source>
</evidence>
<evidence type="ECO:0000259" key="8">
    <source>
        <dbReference type="Pfam" id="PF01478"/>
    </source>
</evidence>
<evidence type="ECO:0000256" key="6">
    <source>
        <dbReference type="ARBA" id="ARBA00023136"/>
    </source>
</evidence>
<dbReference type="InParanoid" id="B4CZQ0"/>
<organism evidence="10 11">
    <name type="scientific">Chthoniobacter flavus Ellin428</name>
    <dbReference type="NCBI Taxonomy" id="497964"/>
    <lineage>
        <taxon>Bacteria</taxon>
        <taxon>Pseudomonadati</taxon>
        <taxon>Verrucomicrobiota</taxon>
        <taxon>Spartobacteria</taxon>
        <taxon>Chthoniobacterales</taxon>
        <taxon>Chthoniobacteraceae</taxon>
        <taxon>Chthoniobacter</taxon>
    </lineage>
</organism>
<keyword evidence="11" id="KW-1185">Reference proteome</keyword>
<feature type="transmembrane region" description="Helical" evidence="7">
    <location>
        <begin position="30"/>
        <end position="54"/>
    </location>
</feature>
<accession>B4CZQ0</accession>
<dbReference type="InterPro" id="IPR000045">
    <property type="entry name" value="Prepilin_IV_endopep_pep"/>
</dbReference>
<dbReference type="GO" id="GO:0006465">
    <property type="term" value="P:signal peptide processing"/>
    <property type="evidence" value="ECO:0007669"/>
    <property type="project" value="TreeGrafter"/>
</dbReference>
<dbReference type="PANTHER" id="PTHR30487:SF0">
    <property type="entry name" value="PREPILIN LEADER PEPTIDASE_N-METHYLTRANSFERASE-RELATED"/>
    <property type="match status" value="1"/>
</dbReference>
<dbReference type="InterPro" id="IPR010627">
    <property type="entry name" value="Prepilin_pept_A24_N"/>
</dbReference>
<dbReference type="EMBL" id="ABVL01000005">
    <property type="protein sequence ID" value="EDY20214.1"/>
    <property type="molecule type" value="Genomic_DNA"/>
</dbReference>